<feature type="domain" description="Methylmalonyl-CoA mutase alpha/beta chain catalytic" evidence="2">
    <location>
        <begin position="27"/>
        <end position="539"/>
    </location>
</feature>
<dbReference type="EC" id="5.4.99.2" evidence="3"/>
<dbReference type="NCBIfam" id="TIGR00641">
    <property type="entry name" value="acid_CoA_mut_N"/>
    <property type="match status" value="1"/>
</dbReference>
<dbReference type="GO" id="GO:0031419">
    <property type="term" value="F:cobalamin binding"/>
    <property type="evidence" value="ECO:0007669"/>
    <property type="project" value="InterPro"/>
</dbReference>
<dbReference type="PANTHER" id="PTHR48101">
    <property type="entry name" value="METHYLMALONYL-COA MUTASE, MITOCHONDRIAL-RELATED"/>
    <property type="match status" value="1"/>
</dbReference>
<dbReference type="InterPro" id="IPR006099">
    <property type="entry name" value="MeMalonylCoA_mutase_a/b_cat"/>
</dbReference>
<dbReference type="Gene3D" id="3.20.20.240">
    <property type="entry name" value="Methylmalonyl-CoA mutase"/>
    <property type="match status" value="1"/>
</dbReference>
<dbReference type="InterPro" id="IPR006098">
    <property type="entry name" value="MMCoA_mutase_a_cat"/>
</dbReference>
<dbReference type="OrthoDB" id="9762378at2"/>
<evidence type="ECO:0000256" key="1">
    <source>
        <dbReference type="ARBA" id="ARBA00023235"/>
    </source>
</evidence>
<dbReference type="HOGENOM" id="CLU_009523_5_1_9"/>
<dbReference type="AlphaFoldDB" id="E6TXT1"/>
<accession>E6TXT1</accession>
<dbReference type="EMBL" id="CP002394">
    <property type="protein sequence ID" value="ADU30007.1"/>
    <property type="molecule type" value="Genomic_DNA"/>
</dbReference>
<dbReference type="SUPFAM" id="SSF51703">
    <property type="entry name" value="Cobalamin (vitamin B12)-dependent enzymes"/>
    <property type="match status" value="1"/>
</dbReference>
<gene>
    <name evidence="3" type="ordered locus">Bcell_1744</name>
</gene>
<dbReference type="KEGG" id="bco:Bcell_1744"/>
<dbReference type="GO" id="GO:0004494">
    <property type="term" value="F:methylmalonyl-CoA mutase activity"/>
    <property type="evidence" value="ECO:0007669"/>
    <property type="project" value="UniProtKB-EC"/>
</dbReference>
<dbReference type="RefSeq" id="WP_013488344.1">
    <property type="nucleotide sequence ID" value="NC_014829.1"/>
</dbReference>
<dbReference type="Pfam" id="PF01642">
    <property type="entry name" value="MM_CoA_mutase"/>
    <property type="match status" value="1"/>
</dbReference>
<dbReference type="eggNOG" id="COG1884">
    <property type="taxonomic scope" value="Bacteria"/>
</dbReference>
<organism evidence="3 4">
    <name type="scientific">Evansella cellulosilytica (strain ATCC 21833 / DSM 2522 / FERM P-1141 / JCM 9156 / N-4)</name>
    <name type="common">Bacillus cellulosilyticus</name>
    <dbReference type="NCBI Taxonomy" id="649639"/>
    <lineage>
        <taxon>Bacteria</taxon>
        <taxon>Bacillati</taxon>
        <taxon>Bacillota</taxon>
        <taxon>Bacilli</taxon>
        <taxon>Bacillales</taxon>
        <taxon>Bacillaceae</taxon>
        <taxon>Evansella</taxon>
    </lineage>
</organism>
<keyword evidence="4" id="KW-1185">Reference proteome</keyword>
<name>E6TXT1_EVAC2</name>
<dbReference type="InterPro" id="IPR016176">
    <property type="entry name" value="Cbl-dep_enz_cat"/>
</dbReference>
<evidence type="ECO:0000313" key="3">
    <source>
        <dbReference type="EMBL" id="ADU30007.1"/>
    </source>
</evidence>
<reference evidence="3 4" key="1">
    <citation type="submission" date="2010-12" db="EMBL/GenBank/DDBJ databases">
        <title>Complete sequence of Bacillus cellulosilyticus DSM 2522.</title>
        <authorList>
            <consortium name="US DOE Joint Genome Institute"/>
            <person name="Lucas S."/>
            <person name="Copeland A."/>
            <person name="Lapidus A."/>
            <person name="Cheng J.-F."/>
            <person name="Bruce D."/>
            <person name="Goodwin L."/>
            <person name="Pitluck S."/>
            <person name="Chertkov O."/>
            <person name="Detter J.C."/>
            <person name="Han C."/>
            <person name="Tapia R."/>
            <person name="Land M."/>
            <person name="Hauser L."/>
            <person name="Jeffries C."/>
            <person name="Kyrpides N."/>
            <person name="Ivanova N."/>
            <person name="Mikhailova N."/>
            <person name="Brumm P."/>
            <person name="Mead D."/>
            <person name="Woyke T."/>
        </authorList>
    </citation>
    <scope>NUCLEOTIDE SEQUENCE [LARGE SCALE GENOMIC DNA]</scope>
    <source>
        <strain evidence="4">ATCC 21833 / DSM 2522 / FERM P-1141 / JCM 9156 / N-4</strain>
    </source>
</reference>
<evidence type="ECO:0000259" key="2">
    <source>
        <dbReference type="Pfam" id="PF01642"/>
    </source>
</evidence>
<proteinExistence type="predicted"/>
<protein>
    <submittedName>
        <fullName evidence="3">Methylmalonyl-CoA mutase, large subunit</fullName>
        <ecNumber evidence="3">5.4.99.2</ecNumber>
    </submittedName>
</protein>
<dbReference type="Proteomes" id="UP000001401">
    <property type="component" value="Chromosome"/>
</dbReference>
<evidence type="ECO:0000313" key="4">
    <source>
        <dbReference type="Proteomes" id="UP000001401"/>
    </source>
</evidence>
<dbReference type="STRING" id="649639.Bcell_1744"/>
<sequence length="540" mass="60989">MTSKNDERECWNDKEEGEIQYEPQFDTTSKIPVERIYVPALTDEYIEKIGLPGEYPYTRGIRRTMYREKLWTMRQYAGYGSARETNERFHYLLDQGQTGLSVAFDLPTQIGYDSDDEMAHGEVGKVGVAIDSLADMEVLFSNIALNKVSTSMTINATAPILLAMYIVVAEKQGVSPSQLRGTIQNDILKEYIARGTYIYPPKSSMKLTTDIFQYCTKHLPKFNTISISGYHMREAGATADQELAFTLANAMAYVDAALAVGLNIDSFAPRLAFFFNGHNDFFEEIAKFRAARRMWAKIMKEKYGARNEKSLQMRFHTQVAGSTLTAQQPDNNIIRVSIQALAAVLGGTQSLHTNAKDEALALPSEESARIALRTQQIIAHETSVTSTVDPLGGSYFIESLTDEIEKRANSYIQEIEDVGGAVLAVEQQYMQKHIQRSAYEMQKKMERHEQIIVGVNKYEIEEEREQQLQRVKEEIVEEQLLSIQQIKASRNNKEVIRLLKELKGAAHNSDNLLPHIINAVRAYATVGEISNALRDVFGEY</sequence>
<dbReference type="PANTHER" id="PTHR48101:SF1">
    <property type="entry name" value="METHYLMALONYL-COA MUTASE, LARGE SUBUNIT"/>
    <property type="match status" value="1"/>
</dbReference>
<keyword evidence="1 3" id="KW-0413">Isomerase</keyword>